<dbReference type="InterPro" id="IPR053047">
    <property type="entry name" value="E3_ubiq_ligase_TRAF3IP2"/>
</dbReference>
<evidence type="ECO:0000256" key="1">
    <source>
        <dbReference type="SAM" id="MobiDB-lite"/>
    </source>
</evidence>
<feature type="region of interest" description="Disordered" evidence="1">
    <location>
        <begin position="112"/>
        <end position="199"/>
    </location>
</feature>
<accession>A0AAD8LRN1</accession>
<evidence type="ECO:0000259" key="2">
    <source>
        <dbReference type="PROSITE" id="PS51534"/>
    </source>
</evidence>
<organism evidence="3 4">
    <name type="scientific">Acipenser oxyrinchus oxyrinchus</name>
    <dbReference type="NCBI Taxonomy" id="40147"/>
    <lineage>
        <taxon>Eukaryota</taxon>
        <taxon>Metazoa</taxon>
        <taxon>Chordata</taxon>
        <taxon>Craniata</taxon>
        <taxon>Vertebrata</taxon>
        <taxon>Euteleostomi</taxon>
        <taxon>Actinopterygii</taxon>
        <taxon>Chondrostei</taxon>
        <taxon>Acipenseriformes</taxon>
        <taxon>Acipenseridae</taxon>
        <taxon>Acipenser</taxon>
    </lineage>
</organism>
<name>A0AAD8LRN1_ACIOX</name>
<dbReference type="GO" id="GO:0006959">
    <property type="term" value="P:humoral immune response"/>
    <property type="evidence" value="ECO:0007669"/>
    <property type="project" value="TreeGrafter"/>
</dbReference>
<keyword evidence="4" id="KW-1185">Reference proteome</keyword>
<sequence length="539" mass="61088">MSALSCTSIITWLHHLKIPISVYRSLSFSETSIPVEMDESMTFCDQYAKFIDQKYSQSKGDKIWNKGYYPSTHGFTEYDDVNNQCARMEQPSVYNMQAYPCNACQETIHSKPQETEESYFNNGPSSRPLPHPSDDSLVAGKHHSNTEKGYQEDPTVPQNNSDSLASQPSVHRPPSDLPSKDTGYESQHQDSLDIHLEDPPLPLMSDISNPEVARAFISRIRGEVPRIEPQEVHMHSGHFGPAPQGCTVEGRQVHSNHFPSIYGIDPRVYTASYPAGSRAPGHAYRRFPECRHEPSEEEVGQEQCWDPPLPRFHNAQKGGYSLNESIPYNMRRGPCPAEIMPQGNLIPSPPMAHTVGSNIESQGTLKTINLPDECRKVFVTYSVDTVCEIKNFVNTLRVNGFQTAIDIFEDAVRGIDIIKWMDSYLKDSSVVIIVAVSPKYKQDIEGTGLEQLKDDHGLHTKYIHTMMQLEFIQQGSMNFRFIPVLFPNASKEHLPGWLRNTHIYRWPLDEKRLLLRLLREEEYIAPPVGKLPTLQIKPA</sequence>
<comment type="caution">
    <text evidence="3">The sequence shown here is derived from an EMBL/GenBank/DDBJ whole genome shotgun (WGS) entry which is preliminary data.</text>
</comment>
<dbReference type="Proteomes" id="UP001230051">
    <property type="component" value="Unassembled WGS sequence"/>
</dbReference>
<feature type="domain" description="SEFIR" evidence="2">
    <location>
        <begin position="374"/>
        <end position="515"/>
    </location>
</feature>
<feature type="compositionally biased region" description="Polar residues" evidence="1">
    <location>
        <begin position="156"/>
        <end position="169"/>
    </location>
</feature>
<dbReference type="PANTHER" id="PTHR34257">
    <property type="entry name" value="ADAPTER PROTEIN CIKS"/>
    <property type="match status" value="1"/>
</dbReference>
<evidence type="ECO:0000313" key="4">
    <source>
        <dbReference type="Proteomes" id="UP001230051"/>
    </source>
</evidence>
<gene>
    <name evidence="3" type="primary">TRAF3IP2</name>
    <name evidence="3" type="ORF">AOXY_G6815</name>
</gene>
<dbReference type="GO" id="GO:0043123">
    <property type="term" value="P:positive regulation of canonical NF-kappaB signal transduction"/>
    <property type="evidence" value="ECO:0007669"/>
    <property type="project" value="TreeGrafter"/>
</dbReference>
<proteinExistence type="predicted"/>
<dbReference type="Pfam" id="PF08357">
    <property type="entry name" value="SEFIR"/>
    <property type="match status" value="1"/>
</dbReference>
<dbReference type="AlphaFoldDB" id="A0AAD8LRN1"/>
<dbReference type="InterPro" id="IPR013568">
    <property type="entry name" value="SEFIR_dom"/>
</dbReference>
<dbReference type="EMBL" id="JAGXEW010000005">
    <property type="protein sequence ID" value="KAK1171884.1"/>
    <property type="molecule type" value="Genomic_DNA"/>
</dbReference>
<dbReference type="PANTHER" id="PTHR34257:SF2">
    <property type="entry name" value="E3 UBIQUITIN LIGASE TRAF3IP2"/>
    <property type="match status" value="1"/>
</dbReference>
<reference evidence="3" key="1">
    <citation type="submission" date="2022-02" db="EMBL/GenBank/DDBJ databases">
        <title>Atlantic sturgeon de novo genome assembly.</title>
        <authorList>
            <person name="Stock M."/>
            <person name="Klopp C."/>
            <person name="Guiguen Y."/>
            <person name="Cabau C."/>
            <person name="Parinello H."/>
            <person name="Santidrian Yebra-Pimentel E."/>
            <person name="Kuhl H."/>
            <person name="Dirks R.P."/>
            <person name="Guessner J."/>
            <person name="Wuertz S."/>
            <person name="Du K."/>
            <person name="Schartl M."/>
        </authorList>
    </citation>
    <scope>NUCLEOTIDE SEQUENCE</scope>
    <source>
        <strain evidence="3">STURGEONOMICS-FGT-2020</strain>
        <tissue evidence="3">Whole blood</tissue>
    </source>
</reference>
<protein>
    <submittedName>
        <fullName evidence="3">Adapter protein CIKS</fullName>
    </submittedName>
</protein>
<dbReference type="PROSITE" id="PS51534">
    <property type="entry name" value="SEFIR"/>
    <property type="match status" value="1"/>
</dbReference>
<evidence type="ECO:0000313" key="3">
    <source>
        <dbReference type="EMBL" id="KAK1171884.1"/>
    </source>
</evidence>
<feature type="compositionally biased region" description="Basic and acidic residues" evidence="1">
    <location>
        <begin position="178"/>
        <end position="198"/>
    </location>
</feature>